<gene>
    <name evidence="2" type="ORF">H0235_013181</name>
</gene>
<proteinExistence type="predicted"/>
<accession>A0A834NLA5</accession>
<feature type="region of interest" description="Disordered" evidence="1">
    <location>
        <begin position="51"/>
        <end position="80"/>
    </location>
</feature>
<organism evidence="2 3">
    <name type="scientific">Vespula pensylvanica</name>
    <name type="common">Western yellow jacket</name>
    <name type="synonym">Wasp</name>
    <dbReference type="NCBI Taxonomy" id="30213"/>
    <lineage>
        <taxon>Eukaryota</taxon>
        <taxon>Metazoa</taxon>
        <taxon>Ecdysozoa</taxon>
        <taxon>Arthropoda</taxon>
        <taxon>Hexapoda</taxon>
        <taxon>Insecta</taxon>
        <taxon>Pterygota</taxon>
        <taxon>Neoptera</taxon>
        <taxon>Endopterygota</taxon>
        <taxon>Hymenoptera</taxon>
        <taxon>Apocrita</taxon>
        <taxon>Aculeata</taxon>
        <taxon>Vespoidea</taxon>
        <taxon>Vespidae</taxon>
        <taxon>Vespinae</taxon>
        <taxon>Vespula</taxon>
    </lineage>
</organism>
<evidence type="ECO:0000313" key="2">
    <source>
        <dbReference type="EMBL" id="KAF7413330.1"/>
    </source>
</evidence>
<evidence type="ECO:0000313" key="3">
    <source>
        <dbReference type="Proteomes" id="UP000600918"/>
    </source>
</evidence>
<dbReference type="EMBL" id="JACSDY010000012">
    <property type="protein sequence ID" value="KAF7413330.1"/>
    <property type="molecule type" value="Genomic_DNA"/>
</dbReference>
<sequence>MPGKTLDFTVIGSCTDAYRSDTKSDKELKEHTHRRRMKNFLDVKRLRAESQKRQPWFPMEEDRDDESKFSGRPRRGTTGGIVAPESLEFRQTVNTRRVRCSRFLEDRDYTLLHEANAKQPDTLYDPRSPTRVESIGGSNSVRSFPVGNKSAEAVTLFFTKWTGGKMKGRKETRNVTVGRVVFLGSRGRENGLRKTIIGSTCLEEARTEEEEKERIIR</sequence>
<protein>
    <submittedName>
        <fullName evidence="2">Uncharacterized protein</fullName>
    </submittedName>
</protein>
<name>A0A834NLA5_VESPE</name>
<reference evidence="2" key="1">
    <citation type="journal article" date="2020" name="G3 (Bethesda)">
        <title>High-Quality Assemblies for Three Invasive Social Wasps from the &lt;i&gt;Vespula&lt;/i&gt; Genus.</title>
        <authorList>
            <person name="Harrop T.W.R."/>
            <person name="Guhlin J."/>
            <person name="McLaughlin G.M."/>
            <person name="Permina E."/>
            <person name="Stockwell P."/>
            <person name="Gilligan J."/>
            <person name="Le Lec M.F."/>
            <person name="Gruber M.A.M."/>
            <person name="Quinn O."/>
            <person name="Lovegrove M."/>
            <person name="Duncan E.J."/>
            <person name="Remnant E.J."/>
            <person name="Van Eeckhoven J."/>
            <person name="Graham B."/>
            <person name="Knapp R.A."/>
            <person name="Langford K.W."/>
            <person name="Kronenberg Z."/>
            <person name="Press M.O."/>
            <person name="Eacker S.M."/>
            <person name="Wilson-Rankin E.E."/>
            <person name="Purcell J."/>
            <person name="Lester P.J."/>
            <person name="Dearden P.K."/>
        </authorList>
    </citation>
    <scope>NUCLEOTIDE SEQUENCE</scope>
    <source>
        <strain evidence="2">Volc-1</strain>
    </source>
</reference>
<dbReference type="AlphaFoldDB" id="A0A834NLA5"/>
<keyword evidence="3" id="KW-1185">Reference proteome</keyword>
<dbReference type="Proteomes" id="UP000600918">
    <property type="component" value="Unassembled WGS sequence"/>
</dbReference>
<evidence type="ECO:0000256" key="1">
    <source>
        <dbReference type="SAM" id="MobiDB-lite"/>
    </source>
</evidence>
<comment type="caution">
    <text evidence="2">The sequence shown here is derived from an EMBL/GenBank/DDBJ whole genome shotgun (WGS) entry which is preliminary data.</text>
</comment>